<dbReference type="Gene3D" id="1.10.10.10">
    <property type="entry name" value="Winged helix-like DNA-binding domain superfamily/Winged helix DNA-binding domain"/>
    <property type="match status" value="1"/>
</dbReference>
<evidence type="ECO:0000256" key="1">
    <source>
        <dbReference type="ARBA" id="ARBA00009437"/>
    </source>
</evidence>
<dbReference type="EMBL" id="QZWZ01000023">
    <property type="protein sequence ID" value="RJT33312.1"/>
    <property type="molecule type" value="Genomic_DNA"/>
</dbReference>
<sequence>MDKLDSMRLFTRVVERRSFTAAAADLGLPRSTATSAIKQLEERLGVQLLRRTTRHVATTLDGEAYYQRCADILADIEDAEGSFGANEVRGRLRIDVNGHMARTFILPELPALLARHAGLTVHIGEGDRLVDLVREGVDCVIRAGVLPDSDMIVRRLGTAREITVASPAYLERHGVPRSLDDLAGHMMIGFVSSRTGQVMPLEFMVDGKVREVVLLSPVTVANSDTSATLVRLGFGLYQAPRLRFADDLAAGRVVEVLSDHPPTATPISVLYPRSRQLSPRVRVFVDWLVEILAPKLDP</sequence>
<organism evidence="6 7">
    <name type="scientific">Mesorhizobium waimense</name>
    <dbReference type="NCBI Taxonomy" id="1300307"/>
    <lineage>
        <taxon>Bacteria</taxon>
        <taxon>Pseudomonadati</taxon>
        <taxon>Pseudomonadota</taxon>
        <taxon>Alphaproteobacteria</taxon>
        <taxon>Hyphomicrobiales</taxon>
        <taxon>Phyllobacteriaceae</taxon>
        <taxon>Mesorhizobium</taxon>
    </lineage>
</organism>
<evidence type="ECO:0000313" key="6">
    <source>
        <dbReference type="EMBL" id="RJT33312.1"/>
    </source>
</evidence>
<dbReference type="Pfam" id="PF00126">
    <property type="entry name" value="HTH_1"/>
    <property type="match status" value="1"/>
</dbReference>
<dbReference type="GO" id="GO:0003700">
    <property type="term" value="F:DNA-binding transcription factor activity"/>
    <property type="evidence" value="ECO:0007669"/>
    <property type="project" value="InterPro"/>
</dbReference>
<dbReference type="PANTHER" id="PTHR30537:SF72">
    <property type="entry name" value="LYSR FAMILY TRANSCRIPTIONAL REGULATOR"/>
    <property type="match status" value="1"/>
</dbReference>
<dbReference type="SUPFAM" id="SSF46785">
    <property type="entry name" value="Winged helix' DNA-binding domain"/>
    <property type="match status" value="1"/>
</dbReference>
<dbReference type="GO" id="GO:0006351">
    <property type="term" value="P:DNA-templated transcription"/>
    <property type="evidence" value="ECO:0007669"/>
    <property type="project" value="TreeGrafter"/>
</dbReference>
<name>A0A3A5KCA8_9HYPH</name>
<dbReference type="Gene3D" id="3.40.190.290">
    <property type="match status" value="1"/>
</dbReference>
<accession>A0A3A5KCA8</accession>
<feature type="domain" description="HTH lysR-type" evidence="5">
    <location>
        <begin position="1"/>
        <end position="59"/>
    </location>
</feature>
<dbReference type="CDD" id="cd08472">
    <property type="entry name" value="PBP2_CrgA_like_3"/>
    <property type="match status" value="1"/>
</dbReference>
<dbReference type="Proteomes" id="UP000272706">
    <property type="component" value="Unassembled WGS sequence"/>
</dbReference>
<dbReference type="FunFam" id="1.10.10.10:FF:000001">
    <property type="entry name" value="LysR family transcriptional regulator"/>
    <property type="match status" value="1"/>
</dbReference>
<keyword evidence="2" id="KW-0805">Transcription regulation</keyword>
<dbReference type="SUPFAM" id="SSF53850">
    <property type="entry name" value="Periplasmic binding protein-like II"/>
    <property type="match status" value="1"/>
</dbReference>
<dbReference type="PROSITE" id="PS50931">
    <property type="entry name" value="HTH_LYSR"/>
    <property type="match status" value="1"/>
</dbReference>
<protein>
    <submittedName>
        <fullName evidence="6">LysR family transcriptional regulator</fullName>
    </submittedName>
</protein>
<comment type="caution">
    <text evidence="6">The sequence shown here is derived from an EMBL/GenBank/DDBJ whole genome shotgun (WGS) entry which is preliminary data.</text>
</comment>
<dbReference type="OrthoDB" id="9786526at2"/>
<dbReference type="PANTHER" id="PTHR30537">
    <property type="entry name" value="HTH-TYPE TRANSCRIPTIONAL REGULATOR"/>
    <property type="match status" value="1"/>
</dbReference>
<keyword evidence="4" id="KW-0804">Transcription</keyword>
<evidence type="ECO:0000256" key="4">
    <source>
        <dbReference type="ARBA" id="ARBA00023163"/>
    </source>
</evidence>
<evidence type="ECO:0000259" key="5">
    <source>
        <dbReference type="PROSITE" id="PS50931"/>
    </source>
</evidence>
<dbReference type="InterPro" id="IPR000847">
    <property type="entry name" value="LysR_HTH_N"/>
</dbReference>
<keyword evidence="7" id="KW-1185">Reference proteome</keyword>
<dbReference type="InterPro" id="IPR058163">
    <property type="entry name" value="LysR-type_TF_proteobact-type"/>
</dbReference>
<dbReference type="InterPro" id="IPR036390">
    <property type="entry name" value="WH_DNA-bd_sf"/>
</dbReference>
<dbReference type="Pfam" id="PF03466">
    <property type="entry name" value="LysR_substrate"/>
    <property type="match status" value="1"/>
</dbReference>
<dbReference type="RefSeq" id="WP_120016977.1">
    <property type="nucleotide sequence ID" value="NZ_QZWZ01000023.1"/>
</dbReference>
<gene>
    <name evidence="6" type="ORF">D3227_25135</name>
</gene>
<dbReference type="AlphaFoldDB" id="A0A3A5KCA8"/>
<evidence type="ECO:0000256" key="3">
    <source>
        <dbReference type="ARBA" id="ARBA00023125"/>
    </source>
</evidence>
<dbReference type="InterPro" id="IPR036388">
    <property type="entry name" value="WH-like_DNA-bd_sf"/>
</dbReference>
<evidence type="ECO:0000256" key="2">
    <source>
        <dbReference type="ARBA" id="ARBA00023015"/>
    </source>
</evidence>
<proteinExistence type="inferred from homology"/>
<reference evidence="6 7" key="1">
    <citation type="submission" date="2018-09" db="EMBL/GenBank/DDBJ databases">
        <title>Mesorhizobium carmichaelinearum sp. nov. isolated from Carmichaelinea spp. root nodules in New Zealand.</title>
        <authorList>
            <person name="De Meyer S.E."/>
        </authorList>
    </citation>
    <scope>NUCLEOTIDE SEQUENCE [LARGE SCALE GENOMIC DNA]</scope>
    <source>
        <strain evidence="6 7">ICMP19557</strain>
    </source>
</reference>
<dbReference type="InterPro" id="IPR005119">
    <property type="entry name" value="LysR_subst-bd"/>
</dbReference>
<evidence type="ECO:0000313" key="7">
    <source>
        <dbReference type="Proteomes" id="UP000272706"/>
    </source>
</evidence>
<keyword evidence="3" id="KW-0238">DNA-binding</keyword>
<comment type="similarity">
    <text evidence="1">Belongs to the LysR transcriptional regulatory family.</text>
</comment>
<dbReference type="GO" id="GO:0043565">
    <property type="term" value="F:sequence-specific DNA binding"/>
    <property type="evidence" value="ECO:0007669"/>
    <property type="project" value="TreeGrafter"/>
</dbReference>